<feature type="signal peptide" evidence="6">
    <location>
        <begin position="1"/>
        <end position="23"/>
    </location>
</feature>
<proteinExistence type="predicted"/>
<keyword evidence="8" id="KW-1185">Reference proteome</keyword>
<reference evidence="7" key="2">
    <citation type="submission" date="2025-09" db="UniProtKB">
        <authorList>
            <consortium name="Ensembl"/>
        </authorList>
    </citation>
    <scope>IDENTIFICATION</scope>
</reference>
<reference evidence="7" key="1">
    <citation type="submission" date="2025-08" db="UniProtKB">
        <authorList>
            <consortium name="Ensembl"/>
        </authorList>
    </citation>
    <scope>IDENTIFICATION</scope>
</reference>
<evidence type="ECO:0000313" key="7">
    <source>
        <dbReference type="Ensembl" id="ENSMMOP00000001751.1"/>
    </source>
</evidence>
<dbReference type="GO" id="GO:0051607">
    <property type="term" value="P:defense response to virus"/>
    <property type="evidence" value="ECO:0007669"/>
    <property type="project" value="UniProtKB-KW"/>
</dbReference>
<comment type="subcellular location">
    <subcellularLocation>
        <location evidence="1">Secreted</location>
    </subcellularLocation>
</comment>
<dbReference type="STRING" id="94237.ENSMMOP00000001751"/>
<keyword evidence="4" id="KW-0051">Antiviral defense</keyword>
<name>A0A3Q3VKS8_MOLML</name>
<keyword evidence="3" id="KW-0964">Secreted</keyword>
<dbReference type="GO" id="GO:0005125">
    <property type="term" value="F:cytokine activity"/>
    <property type="evidence" value="ECO:0007669"/>
    <property type="project" value="UniProtKB-KW"/>
</dbReference>
<evidence type="ECO:0000256" key="3">
    <source>
        <dbReference type="ARBA" id="ARBA00022525"/>
    </source>
</evidence>
<feature type="chain" id="PRO_5018695292" evidence="6">
    <location>
        <begin position="24"/>
        <end position="187"/>
    </location>
</feature>
<dbReference type="SUPFAM" id="SSF47266">
    <property type="entry name" value="4-helical cytokines"/>
    <property type="match status" value="1"/>
</dbReference>
<dbReference type="Gene3D" id="1.20.1250.10">
    <property type="match status" value="1"/>
</dbReference>
<evidence type="ECO:0000256" key="1">
    <source>
        <dbReference type="ARBA" id="ARBA00004613"/>
    </source>
</evidence>
<dbReference type="GO" id="GO:0005615">
    <property type="term" value="C:extracellular space"/>
    <property type="evidence" value="ECO:0007669"/>
    <property type="project" value="UniProtKB-KW"/>
</dbReference>
<keyword evidence="5" id="KW-1015">Disulfide bond</keyword>
<evidence type="ECO:0000256" key="5">
    <source>
        <dbReference type="ARBA" id="ARBA00023157"/>
    </source>
</evidence>
<dbReference type="InterPro" id="IPR009079">
    <property type="entry name" value="4_helix_cytokine-like_core"/>
</dbReference>
<dbReference type="Pfam" id="PF00143">
    <property type="entry name" value="Interferon"/>
    <property type="match status" value="1"/>
</dbReference>
<dbReference type="AlphaFoldDB" id="A0A3Q3VKS8"/>
<evidence type="ECO:0000256" key="4">
    <source>
        <dbReference type="ARBA" id="ARBA00023118"/>
    </source>
</evidence>
<dbReference type="OMA" id="CCLQMML"/>
<dbReference type="InterPro" id="IPR000471">
    <property type="entry name" value="Interferon_alpha/beta/delta"/>
</dbReference>
<evidence type="ECO:0000256" key="6">
    <source>
        <dbReference type="SAM" id="SignalP"/>
    </source>
</evidence>
<sequence>MTPLTSFLLILLKVCSFYWMVVAMPTSCKLQGHLVESVHHRLQDLGGDFPLHCFPYNVNMSFPDSAFPAPKANHHQCRRALWVVYKSLQQVQLMMEDKTPVGEGGVPWNKRKLDVFQNLQHQLLEQGSCLDSEDLGVLSSYFSNVTAVVKQQESASCGWMALKRDLDKVLVSALQKHHACFTWRDAH</sequence>
<dbReference type="Ensembl" id="ENSMMOT00000001784.1">
    <property type="protein sequence ID" value="ENSMMOP00000001751.1"/>
    <property type="gene ID" value="ENSMMOG00000001470.1"/>
</dbReference>
<protein>
    <submittedName>
        <fullName evidence="7">Uncharacterized protein</fullName>
    </submittedName>
</protein>
<evidence type="ECO:0000256" key="2">
    <source>
        <dbReference type="ARBA" id="ARBA00022514"/>
    </source>
</evidence>
<dbReference type="Proteomes" id="UP000261620">
    <property type="component" value="Unplaced"/>
</dbReference>
<keyword evidence="2" id="KW-0202">Cytokine</keyword>
<keyword evidence="6" id="KW-0732">Signal</keyword>
<accession>A0A3Q3VKS8</accession>
<evidence type="ECO:0000313" key="8">
    <source>
        <dbReference type="Proteomes" id="UP000261620"/>
    </source>
</evidence>
<organism evidence="7 8">
    <name type="scientific">Mola mola</name>
    <name type="common">Ocean sunfish</name>
    <name type="synonym">Tetraodon mola</name>
    <dbReference type="NCBI Taxonomy" id="94237"/>
    <lineage>
        <taxon>Eukaryota</taxon>
        <taxon>Metazoa</taxon>
        <taxon>Chordata</taxon>
        <taxon>Craniata</taxon>
        <taxon>Vertebrata</taxon>
        <taxon>Euteleostomi</taxon>
        <taxon>Actinopterygii</taxon>
        <taxon>Neopterygii</taxon>
        <taxon>Teleostei</taxon>
        <taxon>Neoteleostei</taxon>
        <taxon>Acanthomorphata</taxon>
        <taxon>Eupercaria</taxon>
        <taxon>Tetraodontiformes</taxon>
        <taxon>Molidae</taxon>
        <taxon>Mola</taxon>
    </lineage>
</organism>
<dbReference type="GO" id="GO:0005126">
    <property type="term" value="F:cytokine receptor binding"/>
    <property type="evidence" value="ECO:0007669"/>
    <property type="project" value="InterPro"/>
</dbReference>